<organism evidence="1 2">
    <name type="scientific">Clostridium yunnanense</name>
    <dbReference type="NCBI Taxonomy" id="2800325"/>
    <lineage>
        <taxon>Bacteria</taxon>
        <taxon>Bacillati</taxon>
        <taxon>Bacillota</taxon>
        <taxon>Clostridia</taxon>
        <taxon>Eubacteriales</taxon>
        <taxon>Clostridiaceae</taxon>
        <taxon>Clostridium</taxon>
    </lineage>
</organism>
<sequence length="69" mass="7592">MSFILIIGDALVNTTELSSKDTLDASVVRKITEESNAEIASEKLKSSIKYRSLHNRVLGNLSSLLKTKL</sequence>
<dbReference type="RefSeq" id="WP_200267840.1">
    <property type="nucleotide sequence ID" value="NZ_JAENHN010000025.1"/>
</dbReference>
<evidence type="ECO:0000313" key="1">
    <source>
        <dbReference type="EMBL" id="MBK1810542.1"/>
    </source>
</evidence>
<keyword evidence="2" id="KW-1185">Reference proteome</keyword>
<accession>A0ABS1EMD9</accession>
<name>A0ABS1EMD9_9CLOT</name>
<dbReference type="Proteomes" id="UP000596739">
    <property type="component" value="Unassembled WGS sequence"/>
</dbReference>
<gene>
    <name evidence="1" type="ORF">JHL18_07825</name>
</gene>
<comment type="caution">
    <text evidence="1">The sequence shown here is derived from an EMBL/GenBank/DDBJ whole genome shotgun (WGS) entry which is preliminary data.</text>
</comment>
<evidence type="ECO:0000313" key="2">
    <source>
        <dbReference type="Proteomes" id="UP000596739"/>
    </source>
</evidence>
<proteinExistence type="predicted"/>
<reference evidence="2" key="1">
    <citation type="submission" date="2021-01" db="EMBL/GenBank/DDBJ databases">
        <title>Genome public.</title>
        <authorList>
            <person name="Liu C."/>
            <person name="Sun Q."/>
        </authorList>
    </citation>
    <scope>NUCLEOTIDE SEQUENCE [LARGE SCALE GENOMIC DNA]</scope>
    <source>
        <strain evidence="2">YIM B02505</strain>
    </source>
</reference>
<dbReference type="EMBL" id="JAENHN010000025">
    <property type="protein sequence ID" value="MBK1810542.1"/>
    <property type="molecule type" value="Genomic_DNA"/>
</dbReference>
<protein>
    <submittedName>
        <fullName evidence="1">Uncharacterized protein</fullName>
    </submittedName>
</protein>